<keyword evidence="2" id="KW-1185">Reference proteome</keyword>
<dbReference type="eggNOG" id="COG4506">
    <property type="taxonomic scope" value="Bacteria"/>
</dbReference>
<dbReference type="SUPFAM" id="SSF50814">
    <property type="entry name" value="Lipocalins"/>
    <property type="match status" value="1"/>
</dbReference>
<organism evidence="1 2">
    <name type="scientific">Blautia hydrogenotrophica (strain DSM 10507 / JCM 14656 / S5a33)</name>
    <name type="common">Ruminococcus hydrogenotrophicus</name>
    <dbReference type="NCBI Taxonomy" id="476272"/>
    <lineage>
        <taxon>Bacteria</taxon>
        <taxon>Bacillati</taxon>
        <taxon>Bacillota</taxon>
        <taxon>Clostridia</taxon>
        <taxon>Lachnospirales</taxon>
        <taxon>Lachnospiraceae</taxon>
        <taxon>Blautia</taxon>
    </lineage>
</organism>
<dbReference type="EMBL" id="ACBZ01000195">
    <property type="protein sequence ID" value="EEG47447.1"/>
    <property type="molecule type" value="Genomic_DNA"/>
</dbReference>
<evidence type="ECO:0000313" key="2">
    <source>
        <dbReference type="Proteomes" id="UP000003100"/>
    </source>
</evidence>
<dbReference type="InterPro" id="IPR012674">
    <property type="entry name" value="Calycin"/>
</dbReference>
<dbReference type="InterPro" id="IPR015231">
    <property type="entry name" value="DUF1934"/>
</dbReference>
<dbReference type="HOGENOM" id="CLU_120388_0_1_9"/>
<dbReference type="AlphaFoldDB" id="C0CRZ4"/>
<reference evidence="1 2" key="2">
    <citation type="submission" date="2009-02" db="EMBL/GenBank/DDBJ databases">
        <title>Draft genome sequence of Blautia hydrogenotrophica DSM 10507 (Ruminococcus hydrogenotrophicus DSM 10507).</title>
        <authorList>
            <person name="Sudarsanam P."/>
            <person name="Ley R."/>
            <person name="Guruge J."/>
            <person name="Turnbaugh P.J."/>
            <person name="Mahowald M."/>
            <person name="Liep D."/>
            <person name="Gordon J."/>
        </authorList>
    </citation>
    <scope>NUCLEOTIDE SEQUENCE [LARGE SCALE GENOMIC DNA]</scope>
    <source>
        <strain evidence="2">DSM 10507 / JCM 14656 / S5a33</strain>
    </source>
</reference>
<dbReference type="Gene3D" id="2.40.128.20">
    <property type="match status" value="1"/>
</dbReference>
<dbReference type="Proteomes" id="UP000003100">
    <property type="component" value="Unassembled WGS sequence"/>
</dbReference>
<gene>
    <name evidence="1" type="ORF">RUMHYD_03660</name>
</gene>
<comment type="caution">
    <text evidence="1">The sequence shown here is derived from an EMBL/GenBank/DDBJ whole genome shotgun (WGS) entry which is preliminary data.</text>
</comment>
<dbReference type="RefSeq" id="WP_005952208.1">
    <property type="nucleotide sequence ID" value="NZ_CP136423.1"/>
</dbReference>
<sequence length="148" mass="16767">MTKDVLIRIVGLQSLGEADGQEPIELVIGGEYYYQNGSHYLRYEEMVEGFNEKTINYIKISPKGVEVRKKGLINVHMVFEKEKKNVTYYATPFGNIEMGISAARVHLQEGIDHLNAKVDYALEMNGEYVADCFLTIEAQSKDAGHFEI</sequence>
<dbReference type="PATRIC" id="fig|476272.21.peg.340"/>
<protein>
    <recommendedName>
        <fullName evidence="3">DUF1934 domain-containing protein</fullName>
    </recommendedName>
</protein>
<accession>C0CRZ4</accession>
<name>C0CRZ4_BLAHS</name>
<dbReference type="GeneID" id="86823422"/>
<evidence type="ECO:0000313" key="1">
    <source>
        <dbReference type="EMBL" id="EEG47447.1"/>
    </source>
</evidence>
<dbReference type="Pfam" id="PF09148">
    <property type="entry name" value="DUF1934"/>
    <property type="match status" value="1"/>
</dbReference>
<evidence type="ECO:0008006" key="3">
    <source>
        <dbReference type="Google" id="ProtNLM"/>
    </source>
</evidence>
<reference evidence="1 2" key="1">
    <citation type="submission" date="2009-01" db="EMBL/GenBank/DDBJ databases">
        <authorList>
            <person name="Fulton L."/>
            <person name="Clifton S."/>
            <person name="Fulton B."/>
            <person name="Xu J."/>
            <person name="Minx P."/>
            <person name="Pepin K.H."/>
            <person name="Johnson M."/>
            <person name="Bhonagiri V."/>
            <person name="Nash W.E."/>
            <person name="Mardis E.R."/>
            <person name="Wilson R.K."/>
        </authorList>
    </citation>
    <scope>NUCLEOTIDE SEQUENCE [LARGE SCALE GENOMIC DNA]</scope>
    <source>
        <strain evidence="2">DSM 10507 / JCM 14656 / S5a33</strain>
    </source>
</reference>
<proteinExistence type="predicted"/>